<dbReference type="EMBL" id="CP005286">
    <property type="protein sequence ID" value="AJE31963.1"/>
    <property type="molecule type" value="Genomic_DNA"/>
</dbReference>
<accession>A0A0B5D6K9</accession>
<dbReference type="Pfam" id="PF14041">
    <property type="entry name" value="Lipoprotein_21"/>
    <property type="match status" value="1"/>
</dbReference>
<feature type="compositionally biased region" description="Low complexity" evidence="6">
    <location>
        <begin position="35"/>
        <end position="55"/>
    </location>
</feature>
<evidence type="ECO:0000256" key="5">
    <source>
        <dbReference type="ARBA" id="ARBA00023288"/>
    </source>
</evidence>
<dbReference type="AlphaFoldDB" id="A0A0B5D6K9"/>
<dbReference type="STRING" id="1223515.B842_00515"/>
<proteinExistence type="predicted"/>
<feature type="chain" id="PRO_5038334403" description="Secreted protein" evidence="7">
    <location>
        <begin position="31"/>
        <end position="342"/>
    </location>
</feature>
<organism evidence="8 9">
    <name type="scientific">Corynebacterium humireducens NBRC 106098 = DSM 45392</name>
    <dbReference type="NCBI Taxonomy" id="1223515"/>
    <lineage>
        <taxon>Bacteria</taxon>
        <taxon>Bacillati</taxon>
        <taxon>Actinomycetota</taxon>
        <taxon>Actinomycetes</taxon>
        <taxon>Mycobacteriales</taxon>
        <taxon>Corynebacteriaceae</taxon>
        <taxon>Corynebacterium</taxon>
    </lineage>
</organism>
<evidence type="ECO:0000256" key="6">
    <source>
        <dbReference type="SAM" id="MobiDB-lite"/>
    </source>
</evidence>
<keyword evidence="4" id="KW-0564">Palmitate</keyword>
<name>A0A0B5D6K9_9CORY</name>
<evidence type="ECO:0000313" key="9">
    <source>
        <dbReference type="Proteomes" id="UP000031524"/>
    </source>
</evidence>
<keyword evidence="3" id="KW-0472">Membrane</keyword>
<feature type="region of interest" description="Disordered" evidence="6">
    <location>
        <begin position="30"/>
        <end position="72"/>
    </location>
</feature>
<evidence type="ECO:0000313" key="8">
    <source>
        <dbReference type="EMBL" id="AJE31963.1"/>
    </source>
</evidence>
<keyword evidence="9" id="KW-1185">Reference proteome</keyword>
<sequence>MIDLNHHPMPTVVAALLAATALVACSPADNGTNGAAPVTSESATTATSTSGRSPDPTTPPSTPDCTSGDLAASEFGPHLRTASIRTSSAEYFHFDVRENTYDSCRDLSWVLLDGTIGDINGDHSRPAGTVVLFAGDRFVSNYQPPLYAGVDNVRRLADNAALITWRHNQAPRTSEESYELLDDHLRLVAYSTPDELRGAVPVIDFRNPPLDSQAGLPPEGNAHGSPYAAELPTGRYLLPLNSEQTLQCELGRDDGVIADCWANFQAHWDGDGSNHVRYVISPARIEKDINIAPDARGLPTLPRGDIYRVGTAVVDLQEPNVARIGLEPGQGVHISPGYVGEW</sequence>
<dbReference type="InterPro" id="IPR025971">
    <property type="entry name" value="LppP/LprE"/>
</dbReference>
<dbReference type="Proteomes" id="UP000031524">
    <property type="component" value="Chromosome"/>
</dbReference>
<evidence type="ECO:0000256" key="1">
    <source>
        <dbReference type="ARBA" id="ARBA00022475"/>
    </source>
</evidence>
<keyword evidence="5" id="KW-0449">Lipoprotein</keyword>
<dbReference type="HOGENOM" id="CLU_749483_0_0_11"/>
<keyword evidence="2 7" id="KW-0732">Signal</keyword>
<dbReference type="KEGG" id="chm:B842_00515"/>
<protein>
    <recommendedName>
        <fullName evidence="10">Secreted protein</fullName>
    </recommendedName>
</protein>
<evidence type="ECO:0008006" key="10">
    <source>
        <dbReference type="Google" id="ProtNLM"/>
    </source>
</evidence>
<evidence type="ECO:0000256" key="3">
    <source>
        <dbReference type="ARBA" id="ARBA00023136"/>
    </source>
</evidence>
<gene>
    <name evidence="8" type="ORF">B842_00515</name>
</gene>
<feature type="signal peptide" evidence="7">
    <location>
        <begin position="1"/>
        <end position="30"/>
    </location>
</feature>
<keyword evidence="1" id="KW-1003">Cell membrane</keyword>
<evidence type="ECO:0000256" key="7">
    <source>
        <dbReference type="SAM" id="SignalP"/>
    </source>
</evidence>
<evidence type="ECO:0000256" key="2">
    <source>
        <dbReference type="ARBA" id="ARBA00022729"/>
    </source>
</evidence>
<evidence type="ECO:0000256" key="4">
    <source>
        <dbReference type="ARBA" id="ARBA00023139"/>
    </source>
</evidence>
<reference evidence="8 9" key="1">
    <citation type="submission" date="2013-04" db="EMBL/GenBank/DDBJ databases">
        <title>Complete genome sequence of Corynebacterium humireducens DSM 45392(T), isolated from a wastewater-fed microbial fuel cell.</title>
        <authorList>
            <person name="Ruckert C."/>
            <person name="Albersmeier A."/>
            <person name="Kalinowski J."/>
        </authorList>
    </citation>
    <scope>NUCLEOTIDE SEQUENCE [LARGE SCALE GENOMIC DNA]</scope>
    <source>
        <strain evidence="9">MFC-5</strain>
    </source>
</reference>